<dbReference type="SUPFAM" id="SSF46689">
    <property type="entry name" value="Homeodomain-like"/>
    <property type="match status" value="1"/>
</dbReference>
<feature type="region of interest" description="Disordered" evidence="3">
    <location>
        <begin position="1"/>
        <end position="37"/>
    </location>
</feature>
<proteinExistence type="predicted"/>
<feature type="region of interest" description="Disordered" evidence="3">
    <location>
        <begin position="181"/>
        <end position="204"/>
    </location>
</feature>
<sequence>MEKKKKRKKKKEKMKKKANRRVSSSQRIGPGSLNEMDREAHLRKKFANAKSQRVKTDESLTPALEDETVEHLLAEPKNENVSVDGVLYFGEQNAGKCLGIEDFSCEFEYGLNPYRGGLHSSTAREEEDDFALGVLDGLLDEVDEVEDLHATDGLASPCEDFLLDIDFAGKVSVLAPGLCQGSHSRNPSSESQSPGLSGSSNSAIGISDSSTVTVQDFEYKNDSLNKTEKHGLQAAVRRKKRCRTPLQGTCLDSQDFKEFDDDENPLLSDLLLSNQKGKSSIEACKVGSFLREKRLRKPTQRYIEEFSNKKSKYLKGRGKFSSGDAVTANDKGLKMRSHGDLHNVRPKTLSAVSEEELLSGTKIQEVPLVRGKRGRPKKHVSVPQIEPDEEHFTSESEDDSVTKRRCKSHDRRKHQRMWTLTEVMNLVDGISEYGVGRWTDIKRLLFAASAYRTPIDLRDKWRNLLRASCAHKLKKKEMEERQGHAVRPLPKSLLRRVRELAKIHPYPRERGVKSIGEDDPSTLPTSSKGAPLSVGRKNNVRRKNCT</sequence>
<dbReference type="Proteomes" id="UP000813462">
    <property type="component" value="Unassembled WGS sequence"/>
</dbReference>
<protein>
    <submittedName>
        <fullName evidence="6">Uncharacterized protein</fullName>
    </submittedName>
</protein>
<feature type="region of interest" description="Disordered" evidence="3">
    <location>
        <begin position="508"/>
        <end position="546"/>
    </location>
</feature>
<evidence type="ECO:0000256" key="1">
    <source>
        <dbReference type="ARBA" id="ARBA00004123"/>
    </source>
</evidence>
<dbReference type="SMART" id="SM00717">
    <property type="entry name" value="SANT"/>
    <property type="match status" value="1"/>
</dbReference>
<organism evidence="6 7">
    <name type="scientific">Ziziphus jujuba var. spinosa</name>
    <dbReference type="NCBI Taxonomy" id="714518"/>
    <lineage>
        <taxon>Eukaryota</taxon>
        <taxon>Viridiplantae</taxon>
        <taxon>Streptophyta</taxon>
        <taxon>Embryophyta</taxon>
        <taxon>Tracheophyta</taxon>
        <taxon>Spermatophyta</taxon>
        <taxon>Magnoliopsida</taxon>
        <taxon>eudicotyledons</taxon>
        <taxon>Gunneridae</taxon>
        <taxon>Pentapetalae</taxon>
        <taxon>rosids</taxon>
        <taxon>fabids</taxon>
        <taxon>Rosales</taxon>
        <taxon>Rhamnaceae</taxon>
        <taxon>Paliureae</taxon>
        <taxon>Ziziphus</taxon>
    </lineage>
</organism>
<dbReference type="AlphaFoldDB" id="A0A978UB31"/>
<evidence type="ECO:0000313" key="7">
    <source>
        <dbReference type="Proteomes" id="UP000813462"/>
    </source>
</evidence>
<dbReference type="PROSITE" id="PS51294">
    <property type="entry name" value="HTH_MYB"/>
    <property type="match status" value="1"/>
</dbReference>
<feature type="compositionally biased region" description="Basic residues" evidence="3">
    <location>
        <begin position="371"/>
        <end position="380"/>
    </location>
</feature>
<dbReference type="Gene3D" id="1.10.246.220">
    <property type="match status" value="1"/>
</dbReference>
<dbReference type="GO" id="GO:0005634">
    <property type="term" value="C:nucleus"/>
    <property type="evidence" value="ECO:0007669"/>
    <property type="project" value="UniProtKB-SubCell"/>
</dbReference>
<dbReference type="InterPro" id="IPR001005">
    <property type="entry name" value="SANT/Myb"/>
</dbReference>
<feature type="domain" description="HTH myb-type" evidence="5">
    <location>
        <begin position="410"/>
        <end position="469"/>
    </location>
</feature>
<evidence type="ECO:0000259" key="5">
    <source>
        <dbReference type="PROSITE" id="PS51294"/>
    </source>
</evidence>
<dbReference type="InterPro" id="IPR017930">
    <property type="entry name" value="Myb_dom"/>
</dbReference>
<accession>A0A978UB31</accession>
<feature type="compositionally biased region" description="Basic residues" evidence="3">
    <location>
        <begin position="1"/>
        <end position="20"/>
    </location>
</feature>
<name>A0A978UB31_ZIZJJ</name>
<dbReference type="PANTHER" id="PTHR47122">
    <property type="entry name" value="MYB-LIKE DNA-BINDING DOMAIN CONTAINING PROTEIN, EXPRESSED"/>
    <property type="match status" value="1"/>
</dbReference>
<dbReference type="EMBL" id="JAEACU010000012">
    <property type="protein sequence ID" value="KAH7511974.1"/>
    <property type="molecule type" value="Genomic_DNA"/>
</dbReference>
<feature type="domain" description="Myb-like" evidence="4">
    <location>
        <begin position="410"/>
        <end position="465"/>
    </location>
</feature>
<gene>
    <name evidence="6" type="ORF">FEM48_Zijuj12G0040800</name>
</gene>
<reference evidence="6" key="1">
    <citation type="journal article" date="2021" name="Front. Plant Sci.">
        <title>Chromosome-Scale Genome Assembly for Chinese Sour Jujube and Insights Into Its Genome Evolution and Domestication Signature.</title>
        <authorList>
            <person name="Shen L.-Y."/>
            <person name="Luo H."/>
            <person name="Wang X.-L."/>
            <person name="Wang X.-M."/>
            <person name="Qiu X.-J."/>
            <person name="Liu H."/>
            <person name="Zhou S.-S."/>
            <person name="Jia K.-H."/>
            <person name="Nie S."/>
            <person name="Bao Y.-T."/>
            <person name="Zhang R.-G."/>
            <person name="Yun Q.-Z."/>
            <person name="Chai Y.-H."/>
            <person name="Lu J.-Y."/>
            <person name="Li Y."/>
            <person name="Zhao S.-W."/>
            <person name="Mao J.-F."/>
            <person name="Jia S.-G."/>
            <person name="Mao Y.-M."/>
        </authorList>
    </citation>
    <scope>NUCLEOTIDE SEQUENCE</scope>
    <source>
        <strain evidence="6">AT0</strain>
        <tissue evidence="6">Leaf</tissue>
    </source>
</reference>
<feature type="region of interest" description="Disordered" evidence="3">
    <location>
        <begin position="371"/>
        <end position="410"/>
    </location>
</feature>
<feature type="compositionally biased region" description="Low complexity" evidence="3">
    <location>
        <begin position="186"/>
        <end position="204"/>
    </location>
</feature>
<evidence type="ECO:0000256" key="3">
    <source>
        <dbReference type="SAM" id="MobiDB-lite"/>
    </source>
</evidence>
<dbReference type="Pfam" id="PF00249">
    <property type="entry name" value="Myb_DNA-binding"/>
    <property type="match status" value="1"/>
</dbReference>
<dbReference type="CDD" id="cd11660">
    <property type="entry name" value="SANT_TRF"/>
    <property type="match status" value="1"/>
</dbReference>
<evidence type="ECO:0000259" key="4">
    <source>
        <dbReference type="PROSITE" id="PS50090"/>
    </source>
</evidence>
<comment type="subcellular location">
    <subcellularLocation>
        <location evidence="1">Nucleus</location>
    </subcellularLocation>
</comment>
<evidence type="ECO:0000313" key="6">
    <source>
        <dbReference type="EMBL" id="KAH7511974.1"/>
    </source>
</evidence>
<dbReference type="PANTHER" id="PTHR47122:SF5">
    <property type="entry name" value="TRF-LIKE 8"/>
    <property type="match status" value="1"/>
</dbReference>
<evidence type="ECO:0000256" key="2">
    <source>
        <dbReference type="ARBA" id="ARBA00023242"/>
    </source>
</evidence>
<keyword evidence="2" id="KW-0539">Nucleus</keyword>
<comment type="caution">
    <text evidence="6">The sequence shown here is derived from an EMBL/GenBank/DDBJ whole genome shotgun (WGS) entry which is preliminary data.</text>
</comment>
<dbReference type="InterPro" id="IPR009057">
    <property type="entry name" value="Homeodomain-like_sf"/>
</dbReference>
<dbReference type="PROSITE" id="PS50090">
    <property type="entry name" value="MYB_LIKE"/>
    <property type="match status" value="1"/>
</dbReference>